<protein>
    <submittedName>
        <fullName evidence="1">Uncharacterized protein</fullName>
    </submittedName>
</protein>
<accession>A0A7W6A790</accession>
<dbReference type="AlphaFoldDB" id="A0A7W6A790"/>
<comment type="caution">
    <text evidence="1">The sequence shown here is derived from an EMBL/GenBank/DDBJ whole genome shotgun (WGS) entry which is preliminary data.</text>
</comment>
<dbReference type="EMBL" id="JACIDA010000003">
    <property type="protein sequence ID" value="MBB3873456.1"/>
    <property type="molecule type" value="Genomic_DNA"/>
</dbReference>
<organism evidence="1 2">
    <name type="scientific">Brevundimonas mediterranea</name>
    <dbReference type="NCBI Taxonomy" id="74329"/>
    <lineage>
        <taxon>Bacteria</taxon>
        <taxon>Pseudomonadati</taxon>
        <taxon>Pseudomonadota</taxon>
        <taxon>Alphaproteobacteria</taxon>
        <taxon>Caulobacterales</taxon>
        <taxon>Caulobacteraceae</taxon>
        <taxon>Brevundimonas</taxon>
    </lineage>
</organism>
<evidence type="ECO:0000313" key="2">
    <source>
        <dbReference type="Proteomes" id="UP000532936"/>
    </source>
</evidence>
<dbReference type="Proteomes" id="UP000532936">
    <property type="component" value="Unassembled WGS sequence"/>
</dbReference>
<reference evidence="1 2" key="1">
    <citation type="submission" date="2020-08" db="EMBL/GenBank/DDBJ databases">
        <title>Genomic Encyclopedia of Type Strains, Phase IV (KMG-IV): sequencing the most valuable type-strain genomes for metagenomic binning, comparative biology and taxonomic classification.</title>
        <authorList>
            <person name="Goeker M."/>
        </authorList>
    </citation>
    <scope>NUCLEOTIDE SEQUENCE [LARGE SCALE GENOMIC DNA]</scope>
    <source>
        <strain evidence="1 2">DSM 14878</strain>
    </source>
</reference>
<name>A0A7W6A790_9CAUL</name>
<sequence>MAAFEVPLTTAVDRADFLTILQAEAAIEGLDLNIETAEEMERWAEMAPELRKSIEVTVYRGGEVRQSEARVSDQSHLGHVWISFERGEDPSLARRFRERLMSRIVERWPGTLSVPVAQTGSLPHKEDLRRGDHGYEIDPSRIAGYICGTAPGNAPKSACD</sequence>
<dbReference type="RefSeq" id="WP_183198245.1">
    <property type="nucleotide sequence ID" value="NZ_JACIDA010000003.1"/>
</dbReference>
<gene>
    <name evidence="1" type="ORF">GGR11_003018</name>
</gene>
<evidence type="ECO:0000313" key="1">
    <source>
        <dbReference type="EMBL" id="MBB3873456.1"/>
    </source>
</evidence>
<proteinExistence type="predicted"/>